<organism evidence="3 4">
    <name type="scientific">Thalictrum thalictroides</name>
    <name type="common">Rue-anemone</name>
    <name type="synonym">Anemone thalictroides</name>
    <dbReference type="NCBI Taxonomy" id="46969"/>
    <lineage>
        <taxon>Eukaryota</taxon>
        <taxon>Viridiplantae</taxon>
        <taxon>Streptophyta</taxon>
        <taxon>Embryophyta</taxon>
        <taxon>Tracheophyta</taxon>
        <taxon>Spermatophyta</taxon>
        <taxon>Magnoliopsida</taxon>
        <taxon>Ranunculales</taxon>
        <taxon>Ranunculaceae</taxon>
        <taxon>Thalictroideae</taxon>
        <taxon>Thalictrum</taxon>
    </lineage>
</organism>
<name>A0A7J6UVT5_THATH</name>
<sequence>MDVVDQKENKWKMFKQRLGLKGISCCGASWSFKAISNMDVREEEEREINTITTRNSGEMSQIPVEIPVEINNLNQIPASGVNLATALAAEREYRAAQEWENGRVGPTIKVPLPRVSLIRLLEETSNGVDEERESEKEKVKDGGGGGVEGNDSVCCVCMGRKKGAAFIPCGHTFCRVCSREIWLNRGCCPLCNRSILEILDIF</sequence>
<dbReference type="EMBL" id="JABWDY010042558">
    <property type="protein sequence ID" value="KAF5176581.1"/>
    <property type="molecule type" value="Genomic_DNA"/>
</dbReference>
<gene>
    <name evidence="3" type="ORF">FRX31_033832</name>
</gene>
<evidence type="ECO:0000256" key="1">
    <source>
        <dbReference type="PROSITE-ProRule" id="PRU00175"/>
    </source>
</evidence>
<dbReference type="OrthoDB" id="1711136at2759"/>
<dbReference type="PROSITE" id="PS50089">
    <property type="entry name" value="ZF_RING_2"/>
    <property type="match status" value="1"/>
</dbReference>
<dbReference type="SUPFAM" id="SSF57850">
    <property type="entry name" value="RING/U-box"/>
    <property type="match status" value="1"/>
</dbReference>
<keyword evidence="1" id="KW-0479">Metal-binding</keyword>
<protein>
    <submittedName>
        <fullName evidence="3">RING/U-box superfamily protein</fullName>
    </submittedName>
</protein>
<dbReference type="Pfam" id="PF13920">
    <property type="entry name" value="zf-C3HC4_3"/>
    <property type="match status" value="1"/>
</dbReference>
<dbReference type="Gene3D" id="3.30.40.10">
    <property type="entry name" value="Zinc/RING finger domain, C3HC4 (zinc finger)"/>
    <property type="match status" value="1"/>
</dbReference>
<keyword evidence="1" id="KW-0863">Zinc-finger</keyword>
<evidence type="ECO:0000313" key="4">
    <source>
        <dbReference type="Proteomes" id="UP000554482"/>
    </source>
</evidence>
<keyword evidence="4" id="KW-1185">Reference proteome</keyword>
<dbReference type="Proteomes" id="UP000554482">
    <property type="component" value="Unassembled WGS sequence"/>
</dbReference>
<comment type="caution">
    <text evidence="3">The sequence shown here is derived from an EMBL/GenBank/DDBJ whole genome shotgun (WGS) entry which is preliminary data.</text>
</comment>
<evidence type="ECO:0000313" key="3">
    <source>
        <dbReference type="EMBL" id="KAF5176581.1"/>
    </source>
</evidence>
<dbReference type="GO" id="GO:0008270">
    <property type="term" value="F:zinc ion binding"/>
    <property type="evidence" value="ECO:0007669"/>
    <property type="project" value="UniProtKB-KW"/>
</dbReference>
<feature type="domain" description="RING-type" evidence="2">
    <location>
        <begin position="154"/>
        <end position="192"/>
    </location>
</feature>
<reference evidence="3 4" key="1">
    <citation type="submission" date="2020-06" db="EMBL/GenBank/DDBJ databases">
        <title>Transcriptomic and genomic resources for Thalictrum thalictroides and T. hernandezii: Facilitating candidate gene discovery in an emerging model plant lineage.</title>
        <authorList>
            <person name="Arias T."/>
            <person name="Riano-Pachon D.M."/>
            <person name="Di Stilio V.S."/>
        </authorList>
    </citation>
    <scope>NUCLEOTIDE SEQUENCE [LARGE SCALE GENOMIC DNA]</scope>
    <source>
        <strain evidence="4">cv. WT478/WT964</strain>
        <tissue evidence="3">Leaves</tissue>
    </source>
</reference>
<evidence type="ECO:0000259" key="2">
    <source>
        <dbReference type="PROSITE" id="PS50089"/>
    </source>
</evidence>
<dbReference type="AlphaFoldDB" id="A0A7J6UVT5"/>
<proteinExistence type="predicted"/>
<dbReference type="InterPro" id="IPR013083">
    <property type="entry name" value="Znf_RING/FYVE/PHD"/>
</dbReference>
<dbReference type="InterPro" id="IPR001841">
    <property type="entry name" value="Znf_RING"/>
</dbReference>
<dbReference type="CDD" id="cd16449">
    <property type="entry name" value="RING-HC"/>
    <property type="match status" value="1"/>
</dbReference>
<dbReference type="SMART" id="SM00184">
    <property type="entry name" value="RING"/>
    <property type="match status" value="1"/>
</dbReference>
<keyword evidence="1" id="KW-0862">Zinc</keyword>
<dbReference type="PANTHER" id="PTHR46629">
    <property type="entry name" value="OS01G0917900 PROTEIN"/>
    <property type="match status" value="1"/>
</dbReference>
<accession>A0A7J6UVT5</accession>